<dbReference type="HOGENOM" id="CLU_1132934_0_0_5"/>
<dbReference type="OrthoDB" id="7875899at2"/>
<reference evidence="1 2" key="1">
    <citation type="journal article" date="2011" name="BMC Genomics">
        <title>Comparative genome analysis and genome-guided physiological analysis of Roseobacter litoralis.</title>
        <authorList>
            <person name="Kalhoefer D."/>
            <person name="Thole S."/>
            <person name="Voget S."/>
            <person name="Lehmann R."/>
            <person name="Liesegang H."/>
            <person name="Wollher A."/>
            <person name="Daniel R."/>
            <person name="Simon M."/>
            <person name="Brinkhoff T."/>
        </authorList>
    </citation>
    <scope>NUCLEOTIDE SEQUENCE [LARGE SCALE GENOMIC DNA]</scope>
    <source>
        <strain evidence="2">ATCC 49566 / DSM 6996 / JCM 21268 / NBRC 15278 / OCh 149</strain>
    </source>
</reference>
<protein>
    <submittedName>
        <fullName evidence="1">Uncharacterized protein</fullName>
    </submittedName>
</protein>
<name>F7ZC65_ROSLO</name>
<accession>F7ZC65</accession>
<dbReference type="KEGG" id="rli:RLO149_c037240"/>
<gene>
    <name evidence="1" type="ordered locus">RLO149_c037240</name>
</gene>
<dbReference type="EMBL" id="CP002623">
    <property type="protein sequence ID" value="AEI95638.1"/>
    <property type="molecule type" value="Genomic_DNA"/>
</dbReference>
<organism evidence="1 2">
    <name type="scientific">Roseobacter litoralis (strain ATCC 49566 / DSM 6996 / JCM 21268 / NBRC 15278 / OCh 149)</name>
    <dbReference type="NCBI Taxonomy" id="391595"/>
    <lineage>
        <taxon>Bacteria</taxon>
        <taxon>Pseudomonadati</taxon>
        <taxon>Pseudomonadota</taxon>
        <taxon>Alphaproteobacteria</taxon>
        <taxon>Rhodobacterales</taxon>
        <taxon>Roseobacteraceae</taxon>
        <taxon>Roseobacter</taxon>
    </lineage>
</organism>
<keyword evidence="2" id="KW-1185">Reference proteome</keyword>
<dbReference type="AlphaFoldDB" id="F7ZC65"/>
<evidence type="ECO:0000313" key="1">
    <source>
        <dbReference type="EMBL" id="AEI95638.1"/>
    </source>
</evidence>
<dbReference type="RefSeq" id="WP_013963521.1">
    <property type="nucleotide sequence ID" value="NC_015730.1"/>
</dbReference>
<dbReference type="STRING" id="391595.RLO149_c037240"/>
<dbReference type="eggNOG" id="ENOG5033ZV4">
    <property type="taxonomic scope" value="Bacteria"/>
</dbReference>
<proteinExistence type="predicted"/>
<dbReference type="Proteomes" id="UP000001353">
    <property type="component" value="Chromosome"/>
</dbReference>
<evidence type="ECO:0000313" key="2">
    <source>
        <dbReference type="Proteomes" id="UP000001353"/>
    </source>
</evidence>
<sequence length="245" mass="26535">MGWGVLVELTMEHEYYAPNMPPVTLRPNDARSFDKDGLLLRQQGTKGFVLAEDDATGLPPQIAIDLHIQSADVITVTAGGDWKQVPQIDLPMGTDHATLDPVRPEVMPTQTPGHWRLAQLIIDITPGVHRKVHVTFKAVSSHWAYHVIGPGNDEVMIEDSEGRVSFAPLGVTTLPDGRPANVLRSSDALPARARPGQRFSLSKPGPFGPRTLIPVLPTPQPLFATVPAPDGTGAIIQSDIYVSIF</sequence>